<dbReference type="SFLD" id="SFLDG01082">
    <property type="entry name" value="B12-binding_domain_containing"/>
    <property type="match status" value="1"/>
</dbReference>
<evidence type="ECO:0000256" key="4">
    <source>
        <dbReference type="ARBA" id="ARBA00023004"/>
    </source>
</evidence>
<feature type="binding site" evidence="6">
    <location>
        <position position="317"/>
    </location>
    <ligand>
        <name>[4Fe-4S] cluster</name>
        <dbReference type="ChEBI" id="CHEBI:49883"/>
        <note>4Fe-4S-S-AdoMet</note>
    </ligand>
</feature>
<comment type="caution">
    <text evidence="9">The sequence shown here is derived from an EMBL/GenBank/DDBJ whole genome shotgun (WGS) entry which is preliminary data.</text>
</comment>
<dbReference type="SFLD" id="SFLDS00029">
    <property type="entry name" value="Radical_SAM"/>
    <property type="match status" value="1"/>
</dbReference>
<feature type="binding site" evidence="6">
    <location>
        <position position="320"/>
    </location>
    <ligand>
        <name>[4Fe-4S] cluster</name>
        <dbReference type="ChEBI" id="CHEBI:49883"/>
        <note>4Fe-4S-S-AdoMet</note>
    </ligand>
</feature>
<dbReference type="PROSITE" id="PS51918">
    <property type="entry name" value="RADICAL_SAM"/>
    <property type="match status" value="1"/>
</dbReference>
<protein>
    <recommendedName>
        <fullName evidence="8">Radical SAM core domain-containing protein</fullName>
    </recommendedName>
</protein>
<dbReference type="GO" id="GO:0051539">
    <property type="term" value="F:4 iron, 4 sulfur cluster binding"/>
    <property type="evidence" value="ECO:0007669"/>
    <property type="project" value="UniProtKB-KW"/>
</dbReference>
<feature type="region of interest" description="Disordered" evidence="7">
    <location>
        <begin position="596"/>
        <end position="639"/>
    </location>
</feature>
<dbReference type="PANTHER" id="PTHR32331:SF0">
    <property type="entry name" value="UPF0313 PROTEIN YGIQ"/>
    <property type="match status" value="1"/>
</dbReference>
<dbReference type="GO" id="GO:0005506">
    <property type="term" value="F:iron ion binding"/>
    <property type="evidence" value="ECO:0007669"/>
    <property type="project" value="UniProtKB-UniRule"/>
</dbReference>
<evidence type="ECO:0000256" key="7">
    <source>
        <dbReference type="SAM" id="MobiDB-lite"/>
    </source>
</evidence>
<feature type="binding site" evidence="6">
    <location>
        <position position="313"/>
    </location>
    <ligand>
        <name>[4Fe-4S] cluster</name>
        <dbReference type="ChEBI" id="CHEBI:49883"/>
        <note>4Fe-4S-S-AdoMet</note>
    </ligand>
</feature>
<evidence type="ECO:0000313" key="10">
    <source>
        <dbReference type="Proteomes" id="UP000730161"/>
    </source>
</evidence>
<dbReference type="EMBL" id="JWHL01000008">
    <property type="protein sequence ID" value="MBR1369101.1"/>
    <property type="molecule type" value="Genomic_DNA"/>
</dbReference>
<evidence type="ECO:0000259" key="8">
    <source>
        <dbReference type="PROSITE" id="PS51918"/>
    </source>
</evidence>
<dbReference type="Proteomes" id="UP000730161">
    <property type="component" value="Unassembled WGS sequence"/>
</dbReference>
<keyword evidence="10" id="KW-1185">Reference proteome</keyword>
<keyword evidence="3 6" id="KW-0479">Metal-binding</keyword>
<keyword evidence="2 6" id="KW-0949">S-adenosyl-L-methionine</keyword>
<dbReference type="InterPro" id="IPR013704">
    <property type="entry name" value="UPF0313_N"/>
</dbReference>
<proteinExistence type="inferred from homology"/>
<reference evidence="9" key="1">
    <citation type="submission" date="2014-12" db="EMBL/GenBank/DDBJ databases">
        <authorList>
            <person name="Huang H.-H."/>
            <person name="Chen S.-C."/>
            <person name="Lai M.-C."/>
        </authorList>
    </citation>
    <scope>NUCLEOTIDE SEQUENCE</scope>
    <source>
        <strain evidence="9">K1F9705b</strain>
    </source>
</reference>
<dbReference type="InterPro" id="IPR058240">
    <property type="entry name" value="rSAM_sf"/>
</dbReference>
<keyword evidence="1 6" id="KW-0004">4Fe-4S</keyword>
<keyword evidence="5 6" id="KW-0411">Iron-sulfur</keyword>
<evidence type="ECO:0000256" key="2">
    <source>
        <dbReference type="ARBA" id="ARBA00022691"/>
    </source>
</evidence>
<accession>A0A8J8B4V2</accession>
<dbReference type="SMART" id="SM00729">
    <property type="entry name" value="Elp3"/>
    <property type="match status" value="1"/>
</dbReference>
<dbReference type="SFLD" id="SFLDG01069">
    <property type="entry name" value="UPF0313"/>
    <property type="match status" value="1"/>
</dbReference>
<evidence type="ECO:0000256" key="5">
    <source>
        <dbReference type="ARBA" id="ARBA00023014"/>
    </source>
</evidence>
<dbReference type="HAMAP" id="MF_01251">
    <property type="entry name" value="UPF0313"/>
    <property type="match status" value="1"/>
</dbReference>
<dbReference type="AlphaFoldDB" id="A0A8J8B4V2"/>
<feature type="domain" description="Radical SAM core" evidence="8">
    <location>
        <begin position="299"/>
        <end position="569"/>
    </location>
</feature>
<evidence type="ECO:0000256" key="3">
    <source>
        <dbReference type="ARBA" id="ARBA00022723"/>
    </source>
</evidence>
<organism evidence="9 10">
    <name type="scientific">Methanocalculus chunghsingensis</name>
    <dbReference type="NCBI Taxonomy" id="156457"/>
    <lineage>
        <taxon>Archaea</taxon>
        <taxon>Methanobacteriati</taxon>
        <taxon>Methanobacteriota</taxon>
        <taxon>Stenosarchaea group</taxon>
        <taxon>Methanomicrobia</taxon>
        <taxon>Methanomicrobiales</taxon>
        <taxon>Methanocalculaceae</taxon>
        <taxon>Methanocalculus</taxon>
    </lineage>
</organism>
<evidence type="ECO:0000313" key="9">
    <source>
        <dbReference type="EMBL" id="MBR1369101.1"/>
    </source>
</evidence>
<sequence length="639" mass="71085">MNPIPEPAFLPMTPREKEKLGIERFDIIIVSGDAYVDHPSFAAAILGRNLWGAGYTVGIIAQPDWRSDHDLTQLGIPRFFFAISAGNVDSMVNAFSPNKKRRREDAYSPGGIPRRPDRATIVYANLLRSIAPGTGIVIGGIEASLRRFAHYDYWSDSVRQSILADAPADLLVYGMGEETLIAIADRMAAGEAIRSIRDLRGTCWTMPVAEFRTTDTTGMVLLPGYPGVRDDPAAYARAYAAYAEEQDPVRGRTIAQPHPKTVIIQNPPRLPPTTATIDAIYDHPFTRSAHPSYKEPIPALETVRFSVISHRGCFGNCSFCALAHHQGRIVTSRSEDMIAAEIEDITRMRSFKGTIQDVGGPSANMYGLSCPKWLKRGTCPDRDCGPDCPSLTIDHTPLVRLLKRLREIPGVKHLFCGSGVRFDLAIADRSEYIEELVRHHVSGQLKVAPEHITPHVTRLMNKPDKDSFEEFRKRFAEIQPKGKGKQYLIPYWISSHPGCTIPDMIELAKYIRQTGLAPQQVQDFTPTPMTRSTAMYHTGIDPMTGEEVHVPKGRERQIQRALLRYMDPANYPLVREGLISAGRRDLIGEGKECLVPPERRERALSGKGYTSSHVQNSSRSTPHRRSPAPKRSGHGSGDR</sequence>
<dbReference type="RefSeq" id="WP_211530785.1">
    <property type="nucleotide sequence ID" value="NZ_JWHL01000008.1"/>
</dbReference>
<feature type="compositionally biased region" description="Polar residues" evidence="7">
    <location>
        <begin position="608"/>
        <end position="620"/>
    </location>
</feature>
<keyword evidence="4 6" id="KW-0408">Iron</keyword>
<dbReference type="Pfam" id="PF11842">
    <property type="entry name" value="DUF3362"/>
    <property type="match status" value="1"/>
</dbReference>
<dbReference type="InterPro" id="IPR006638">
    <property type="entry name" value="Elp3/MiaA/NifB-like_rSAM"/>
</dbReference>
<feature type="compositionally biased region" description="Basic residues" evidence="7">
    <location>
        <begin position="621"/>
        <end position="633"/>
    </location>
</feature>
<comment type="similarity">
    <text evidence="6">Belongs to the UPF0313 family.</text>
</comment>
<dbReference type="InterPro" id="IPR024560">
    <property type="entry name" value="UPF0313_C"/>
</dbReference>
<comment type="cofactor">
    <cofactor evidence="6">
        <name>[4Fe-4S] cluster</name>
        <dbReference type="ChEBI" id="CHEBI:49883"/>
    </cofactor>
    <text evidence="6">Binds 1 [4Fe-4S] cluster. The cluster is coordinated with 3 cysteines and an exchangeable S-adenosyl-L-methionine.</text>
</comment>
<evidence type="ECO:0000256" key="1">
    <source>
        <dbReference type="ARBA" id="ARBA00022485"/>
    </source>
</evidence>
<name>A0A8J8B4V2_9EURY</name>
<dbReference type="SUPFAM" id="SSF102114">
    <property type="entry name" value="Radical SAM enzymes"/>
    <property type="match status" value="1"/>
</dbReference>
<dbReference type="GO" id="GO:0003824">
    <property type="term" value="F:catalytic activity"/>
    <property type="evidence" value="ECO:0007669"/>
    <property type="project" value="InterPro"/>
</dbReference>
<evidence type="ECO:0000256" key="6">
    <source>
        <dbReference type="HAMAP-Rule" id="MF_01251"/>
    </source>
</evidence>
<dbReference type="Pfam" id="PF08497">
    <property type="entry name" value="Radical_SAM_N"/>
    <property type="match status" value="1"/>
</dbReference>
<dbReference type="NCBIfam" id="TIGR03904">
    <property type="entry name" value="SAM_YgiQ"/>
    <property type="match status" value="1"/>
</dbReference>
<dbReference type="PANTHER" id="PTHR32331">
    <property type="entry name" value="UPF0313 PROTEIN YGIQ"/>
    <property type="match status" value="1"/>
</dbReference>
<dbReference type="InterPro" id="IPR007197">
    <property type="entry name" value="rSAM"/>
</dbReference>
<gene>
    <name evidence="9" type="ORF">RJ53_06170</name>
</gene>
<dbReference type="InterPro" id="IPR022946">
    <property type="entry name" value="UPF0313"/>
</dbReference>
<dbReference type="OrthoDB" id="358785at2157"/>
<dbReference type="Gene3D" id="3.80.30.20">
    <property type="entry name" value="tm_1862 like domain"/>
    <property type="match status" value="1"/>
</dbReference>
<dbReference type="InterPro" id="IPR023404">
    <property type="entry name" value="rSAM_horseshoe"/>
</dbReference>